<reference evidence="1 2" key="1">
    <citation type="submission" date="2016-02" db="EMBL/GenBank/DDBJ databases">
        <title>Genome sequencing of a beta-galactosidase producing bacteria Rhizobium sp. 59.</title>
        <authorList>
            <person name="Wang D."/>
            <person name="Kot W."/>
            <person name="Qin Y."/>
            <person name="Hansen L."/>
            <person name="Naqvi K."/>
            <person name="Rensing C."/>
        </authorList>
    </citation>
    <scope>NUCLEOTIDE SEQUENCE [LARGE SCALE GENOMIC DNA]</scope>
    <source>
        <strain evidence="1 2">59</strain>
    </source>
</reference>
<organism evidence="1 2">
    <name type="scientific">Pararhizobium antarcticum</name>
    <dbReference type="NCBI Taxonomy" id="1798805"/>
    <lineage>
        <taxon>Bacteria</taxon>
        <taxon>Pseudomonadati</taxon>
        <taxon>Pseudomonadota</taxon>
        <taxon>Alphaproteobacteria</taxon>
        <taxon>Hyphomicrobiales</taxon>
        <taxon>Rhizobiaceae</taxon>
        <taxon>Rhizobium/Agrobacterium group</taxon>
        <taxon>Pararhizobium</taxon>
    </lineage>
</organism>
<keyword evidence="2" id="KW-1185">Reference proteome</keyword>
<comment type="caution">
    <text evidence="1">The sequence shown here is derived from an EMBL/GenBank/DDBJ whole genome shotgun (WGS) entry which is preliminary data.</text>
</comment>
<dbReference type="Proteomes" id="UP000182661">
    <property type="component" value="Unassembled WGS sequence"/>
</dbReference>
<evidence type="ECO:0000313" key="1">
    <source>
        <dbReference type="EMBL" id="OJF97925.1"/>
    </source>
</evidence>
<accession>A0A657LTE7</accession>
<proteinExistence type="predicted"/>
<sequence>MRIGNDFGLILNLGFTTKQEVKMGELRLSHPAYGIAGKSRLTPADIDILREHVFSQGITSSQEAVTLFAINTACAEKCPEWHHYFLDSISGFVLHHCEPHGSLDERNADWLIGMISTGGTVNSPIELELLFHVIDVSPFVPDSLTFFALQQLRTGIRDGVGAWGTMRHSRRPILDPDDVHMACRVMSAIARSRGGKPTPRENEILVSIGVLPGAAAA</sequence>
<name>A0A657LTE7_9HYPH</name>
<protein>
    <submittedName>
        <fullName evidence="1">Uncharacterized protein</fullName>
    </submittedName>
</protein>
<dbReference type="AlphaFoldDB" id="A0A657LTE7"/>
<dbReference type="EMBL" id="LSRP01000079">
    <property type="protein sequence ID" value="OJF97925.1"/>
    <property type="molecule type" value="Genomic_DNA"/>
</dbReference>
<gene>
    <name evidence="1" type="ORF">AX760_15815</name>
</gene>
<evidence type="ECO:0000313" key="2">
    <source>
        <dbReference type="Proteomes" id="UP000182661"/>
    </source>
</evidence>